<dbReference type="CDD" id="cd07344">
    <property type="entry name" value="M48_yhfN_like"/>
    <property type="match status" value="1"/>
</dbReference>
<dbReference type="InterPro" id="IPR002725">
    <property type="entry name" value="YgjP-like_metallopeptidase"/>
</dbReference>
<dbReference type="RefSeq" id="WP_133514750.1">
    <property type="nucleotide sequence ID" value="NZ_SNWX01000008.1"/>
</dbReference>
<accession>A0A4R6LW36</accession>
<dbReference type="Gene3D" id="3.30.2010.10">
    <property type="entry name" value="Metalloproteases ('zincins'), catalytic domain"/>
    <property type="match status" value="1"/>
</dbReference>
<dbReference type="PANTHER" id="PTHR30399:SF1">
    <property type="entry name" value="UTP PYROPHOSPHATASE"/>
    <property type="match status" value="1"/>
</dbReference>
<evidence type="ECO:0000313" key="3">
    <source>
        <dbReference type="Proteomes" id="UP000295064"/>
    </source>
</evidence>
<organism evidence="2 3">
    <name type="scientific">Halanaerobium saccharolyticum</name>
    <dbReference type="NCBI Taxonomy" id="43595"/>
    <lineage>
        <taxon>Bacteria</taxon>
        <taxon>Bacillati</taxon>
        <taxon>Bacillota</taxon>
        <taxon>Clostridia</taxon>
        <taxon>Halanaerobiales</taxon>
        <taxon>Halanaerobiaceae</taxon>
        <taxon>Halanaerobium</taxon>
    </lineage>
</organism>
<evidence type="ECO:0000313" key="2">
    <source>
        <dbReference type="EMBL" id="TDO92011.1"/>
    </source>
</evidence>
<comment type="caution">
    <text evidence="2">The sequence shown here is derived from an EMBL/GenBank/DDBJ whole genome shotgun (WGS) entry which is preliminary data.</text>
</comment>
<proteinExistence type="predicted"/>
<dbReference type="PANTHER" id="PTHR30399">
    <property type="entry name" value="UNCHARACTERIZED PROTEIN YGJP"/>
    <property type="match status" value="1"/>
</dbReference>
<gene>
    <name evidence="2" type="ORF">DFR79_10837</name>
</gene>
<evidence type="ECO:0000259" key="1">
    <source>
        <dbReference type="Pfam" id="PF01863"/>
    </source>
</evidence>
<protein>
    <recommendedName>
        <fullName evidence="1">YgjP-like metallopeptidase domain-containing protein</fullName>
    </recommendedName>
</protein>
<sequence length="243" mass="28832">MEKIKFKNQEIEFEIIRSSRKTIGIIVNADQELIVRSPKRTSIRNIKNLLKEKENWILEKLAKMSEIKASPKDKEFISGETLYFLGKEYKLIPIAEANIKSLEIELVEETLIIRFPVELEDNKEKRKTEIRGKLISWYRSQAKTKINELINIHKKYLDVEPNKIVIKKQKKRWGSCSGKKNLNFNWKIIMAPQKVIEYLVVHELVHLIHPNHSKDFWQTVAETIPDYEEKKEWLRINGRLLTI</sequence>
<reference evidence="2 3" key="1">
    <citation type="submission" date="2019-03" db="EMBL/GenBank/DDBJ databases">
        <title>Subsurface microbial communities from deep shales in Ohio and West Virginia, USA.</title>
        <authorList>
            <person name="Wrighton K."/>
        </authorList>
    </citation>
    <scope>NUCLEOTIDE SEQUENCE [LARGE SCALE GENOMIC DNA]</scope>
    <source>
        <strain evidence="2 3">MA284_T2</strain>
    </source>
</reference>
<dbReference type="Pfam" id="PF01863">
    <property type="entry name" value="YgjP-like"/>
    <property type="match status" value="1"/>
</dbReference>
<feature type="domain" description="YgjP-like metallopeptidase" evidence="1">
    <location>
        <begin position="21"/>
        <end position="235"/>
    </location>
</feature>
<dbReference type="OrthoDB" id="9811177at2"/>
<dbReference type="AlphaFoldDB" id="A0A4R6LW36"/>
<dbReference type="Proteomes" id="UP000295064">
    <property type="component" value="Unassembled WGS sequence"/>
</dbReference>
<dbReference type="InterPro" id="IPR053136">
    <property type="entry name" value="UTP_pyrophosphatase-like"/>
</dbReference>
<dbReference type="EMBL" id="SNWX01000008">
    <property type="protein sequence ID" value="TDO92011.1"/>
    <property type="molecule type" value="Genomic_DNA"/>
</dbReference>
<name>A0A4R6LW36_9FIRM</name>